<evidence type="ECO:0000256" key="1">
    <source>
        <dbReference type="SAM" id="MobiDB-lite"/>
    </source>
</evidence>
<keyword evidence="4" id="KW-1185">Reference proteome</keyword>
<feature type="chain" id="PRO_5035891515" evidence="2">
    <location>
        <begin position="21"/>
        <end position="101"/>
    </location>
</feature>
<reference evidence="3" key="1">
    <citation type="submission" date="2021-04" db="EMBL/GenBank/DDBJ databases">
        <authorList>
            <person name="Tunstrom K."/>
        </authorList>
    </citation>
    <scope>NUCLEOTIDE SEQUENCE</scope>
</reference>
<proteinExistence type="predicted"/>
<protein>
    <submittedName>
        <fullName evidence="3">(apollo) hypothetical protein</fullName>
    </submittedName>
</protein>
<evidence type="ECO:0000313" key="4">
    <source>
        <dbReference type="Proteomes" id="UP000691718"/>
    </source>
</evidence>
<dbReference type="OrthoDB" id="10044176at2759"/>
<dbReference type="AlphaFoldDB" id="A0A8S3WAV0"/>
<dbReference type="Proteomes" id="UP000691718">
    <property type="component" value="Unassembled WGS sequence"/>
</dbReference>
<feature type="region of interest" description="Disordered" evidence="1">
    <location>
        <begin position="30"/>
        <end position="50"/>
    </location>
</feature>
<evidence type="ECO:0000256" key="2">
    <source>
        <dbReference type="SAM" id="SignalP"/>
    </source>
</evidence>
<gene>
    <name evidence="3" type="ORF">PAPOLLO_LOCUS3839</name>
</gene>
<comment type="caution">
    <text evidence="3">The sequence shown here is derived from an EMBL/GenBank/DDBJ whole genome shotgun (WGS) entry which is preliminary data.</text>
</comment>
<dbReference type="EMBL" id="CAJQZP010000220">
    <property type="protein sequence ID" value="CAG4948704.1"/>
    <property type="molecule type" value="Genomic_DNA"/>
</dbReference>
<name>A0A8S3WAV0_PARAO</name>
<sequence>MHKIFIVLLLLGILIMGKHRKKLLGEEVFEETTKEEAGTSTEEDSEKEQRKYKPYYVSDYNRRYPEDSVLIDFVVFVESNDERRPIGTQDMMSLYTYEEVQ</sequence>
<keyword evidence="2" id="KW-0732">Signal</keyword>
<evidence type="ECO:0000313" key="3">
    <source>
        <dbReference type="EMBL" id="CAG4948704.1"/>
    </source>
</evidence>
<feature type="signal peptide" evidence="2">
    <location>
        <begin position="1"/>
        <end position="20"/>
    </location>
</feature>
<accession>A0A8S3WAV0</accession>
<organism evidence="3 4">
    <name type="scientific">Parnassius apollo</name>
    <name type="common">Apollo butterfly</name>
    <name type="synonym">Papilio apollo</name>
    <dbReference type="NCBI Taxonomy" id="110799"/>
    <lineage>
        <taxon>Eukaryota</taxon>
        <taxon>Metazoa</taxon>
        <taxon>Ecdysozoa</taxon>
        <taxon>Arthropoda</taxon>
        <taxon>Hexapoda</taxon>
        <taxon>Insecta</taxon>
        <taxon>Pterygota</taxon>
        <taxon>Neoptera</taxon>
        <taxon>Endopterygota</taxon>
        <taxon>Lepidoptera</taxon>
        <taxon>Glossata</taxon>
        <taxon>Ditrysia</taxon>
        <taxon>Papilionoidea</taxon>
        <taxon>Papilionidae</taxon>
        <taxon>Parnassiinae</taxon>
        <taxon>Parnassini</taxon>
        <taxon>Parnassius</taxon>
        <taxon>Parnassius</taxon>
    </lineage>
</organism>